<name>A0A2P5AAE7_PARAD</name>
<organism evidence="2 3">
    <name type="scientific">Parasponia andersonii</name>
    <name type="common">Sponia andersonii</name>
    <dbReference type="NCBI Taxonomy" id="3476"/>
    <lineage>
        <taxon>Eukaryota</taxon>
        <taxon>Viridiplantae</taxon>
        <taxon>Streptophyta</taxon>
        <taxon>Embryophyta</taxon>
        <taxon>Tracheophyta</taxon>
        <taxon>Spermatophyta</taxon>
        <taxon>Magnoliopsida</taxon>
        <taxon>eudicotyledons</taxon>
        <taxon>Gunneridae</taxon>
        <taxon>Pentapetalae</taxon>
        <taxon>rosids</taxon>
        <taxon>fabids</taxon>
        <taxon>Rosales</taxon>
        <taxon>Cannabaceae</taxon>
        <taxon>Parasponia</taxon>
    </lineage>
</organism>
<evidence type="ECO:0000313" key="3">
    <source>
        <dbReference type="Proteomes" id="UP000237105"/>
    </source>
</evidence>
<dbReference type="Proteomes" id="UP000237105">
    <property type="component" value="Unassembled WGS sequence"/>
</dbReference>
<evidence type="ECO:0000313" key="2">
    <source>
        <dbReference type="EMBL" id="PON33519.1"/>
    </source>
</evidence>
<reference evidence="3" key="1">
    <citation type="submission" date="2016-06" db="EMBL/GenBank/DDBJ databases">
        <title>Parallel loss of symbiosis genes in relatives of nitrogen-fixing non-legume Parasponia.</title>
        <authorList>
            <person name="Van Velzen R."/>
            <person name="Holmer R."/>
            <person name="Bu F."/>
            <person name="Rutten L."/>
            <person name="Van Zeijl A."/>
            <person name="Liu W."/>
            <person name="Santuari L."/>
            <person name="Cao Q."/>
            <person name="Sharma T."/>
            <person name="Shen D."/>
            <person name="Roswanjaya Y."/>
            <person name="Wardhani T."/>
            <person name="Kalhor M.S."/>
            <person name="Jansen J."/>
            <person name="Van den Hoogen J."/>
            <person name="Gungor B."/>
            <person name="Hartog M."/>
            <person name="Hontelez J."/>
            <person name="Verver J."/>
            <person name="Yang W.-C."/>
            <person name="Schijlen E."/>
            <person name="Repin R."/>
            <person name="Schilthuizen M."/>
            <person name="Schranz E."/>
            <person name="Heidstra R."/>
            <person name="Miyata K."/>
            <person name="Fedorova E."/>
            <person name="Kohlen W."/>
            <person name="Bisseling T."/>
            <person name="Smit S."/>
            <person name="Geurts R."/>
        </authorList>
    </citation>
    <scope>NUCLEOTIDE SEQUENCE [LARGE SCALE GENOMIC DNA]</scope>
    <source>
        <strain evidence="3">cv. WU1-14</strain>
    </source>
</reference>
<dbReference type="EMBL" id="JXTB01000722">
    <property type="protein sequence ID" value="PON33519.1"/>
    <property type="molecule type" value="Genomic_DNA"/>
</dbReference>
<sequence length="83" mass="8961">MSCPSILPQPKKQSRTHQQRHHPPLPLPPLSFVLLSSSISTVESSRLHSSDLPCNKYPLSLSLSLLIPASSPCTSLATVCCNV</sequence>
<proteinExistence type="predicted"/>
<dbReference type="AlphaFoldDB" id="A0A2P5AAE7"/>
<protein>
    <submittedName>
        <fullName evidence="2">Uncharacterized protein</fullName>
    </submittedName>
</protein>
<comment type="caution">
    <text evidence="2">The sequence shown here is derived from an EMBL/GenBank/DDBJ whole genome shotgun (WGS) entry which is preliminary data.</text>
</comment>
<feature type="compositionally biased region" description="Basic residues" evidence="1">
    <location>
        <begin position="12"/>
        <end position="23"/>
    </location>
</feature>
<accession>A0A2P5AAE7</accession>
<gene>
    <name evidence="2" type="ORF">PanWU01x14_352150</name>
</gene>
<keyword evidence="3" id="KW-1185">Reference proteome</keyword>
<evidence type="ECO:0000256" key="1">
    <source>
        <dbReference type="SAM" id="MobiDB-lite"/>
    </source>
</evidence>
<feature type="region of interest" description="Disordered" evidence="1">
    <location>
        <begin position="1"/>
        <end position="28"/>
    </location>
</feature>